<dbReference type="InterPro" id="IPR011659">
    <property type="entry name" value="WD40"/>
</dbReference>
<sequence>MAKILRKITAAFIILIMVAGLAGCRKVDTPTPEQPGQAIPPAVEQPRVLSPDGAVIEFSKTGAGGEAVNVTLKGGDVDYYKGDELISPDFRWASFSAAEEDFGQGLWVFALDGSRAQLVERIQGEDFETGAVRVWLLGWDDGDNLIYAVSGKFKEGEYEGREGLLFNKFNPESGEKKEIGRLPLKDGYWSRMMFIRAKNTVFVDLITEIWKINVAKGGISPLKRGLPSYDGLFFPRLSPGGDHFTYEKYEPEGNGIYILDTTTGEEKLLVKGGEVMHFSPTWSPDGRHIAYYSAGKDGEGYFDLIQGENYPYPVGDAIGIVSVKDGKNSKIEIPGKKVGYVSWSPDGTAFLFSAISAEKAEEIKEKSFSAEEEVYKIPWDGLYMADISGNVTEITGGLGPSVAALLNRDRSAAYFVEMSGTGSDNELWYLPVGRDKMKLNPDGVERWIVSDDGITHYRGNPVLAGYLQDGSFRLYVFDGEKANTVFSGNGNLWRYTVVGNYLVLSYTAAESQTEKLCFIKLEN</sequence>
<dbReference type="Gene3D" id="2.120.10.30">
    <property type="entry name" value="TolB, C-terminal domain"/>
    <property type="match status" value="1"/>
</dbReference>
<dbReference type="RefSeq" id="WP_148866860.1">
    <property type="nucleotide sequence ID" value="NZ_VNHO01000009.1"/>
</dbReference>
<dbReference type="Pfam" id="PF07676">
    <property type="entry name" value="PD40"/>
    <property type="match status" value="1"/>
</dbReference>
<evidence type="ECO:0000256" key="1">
    <source>
        <dbReference type="ARBA" id="ARBA00009820"/>
    </source>
</evidence>
<organism evidence="2 3">
    <name type="scientific">Thermosediminibacter litoriperuensis</name>
    <dbReference type="NCBI Taxonomy" id="291989"/>
    <lineage>
        <taxon>Bacteria</taxon>
        <taxon>Bacillati</taxon>
        <taxon>Bacillota</taxon>
        <taxon>Clostridia</taxon>
        <taxon>Thermosediminibacterales</taxon>
        <taxon>Thermosediminibacteraceae</taxon>
        <taxon>Thermosediminibacter</taxon>
    </lineage>
</organism>
<dbReference type="EMBL" id="VNHO01000009">
    <property type="protein sequence ID" value="TYP56159.1"/>
    <property type="molecule type" value="Genomic_DNA"/>
</dbReference>
<reference evidence="2 3" key="1">
    <citation type="submission" date="2019-07" db="EMBL/GenBank/DDBJ databases">
        <title>Genomic Encyclopedia of Type Strains, Phase I: the one thousand microbial genomes (KMG-I) project.</title>
        <authorList>
            <person name="Kyrpides N."/>
        </authorList>
    </citation>
    <scope>NUCLEOTIDE SEQUENCE [LARGE SCALE GENOMIC DNA]</scope>
    <source>
        <strain evidence="2 3">DSM 16647</strain>
    </source>
</reference>
<dbReference type="SUPFAM" id="SSF50993">
    <property type="entry name" value="Peptidase/esterase 'gauge' domain"/>
    <property type="match status" value="1"/>
</dbReference>
<evidence type="ECO:0000313" key="3">
    <source>
        <dbReference type="Proteomes" id="UP000322294"/>
    </source>
</evidence>
<name>A0A5S5AV43_9FIRM</name>
<comment type="caution">
    <text evidence="2">The sequence shown here is derived from an EMBL/GenBank/DDBJ whole genome shotgun (WGS) entry which is preliminary data.</text>
</comment>
<gene>
    <name evidence="2" type="ORF">LZ11_01082</name>
</gene>
<dbReference type="SUPFAM" id="SSF82171">
    <property type="entry name" value="DPP6 N-terminal domain-like"/>
    <property type="match status" value="1"/>
</dbReference>
<dbReference type="AlphaFoldDB" id="A0A5S5AV43"/>
<dbReference type="Proteomes" id="UP000322294">
    <property type="component" value="Unassembled WGS sequence"/>
</dbReference>
<protein>
    <submittedName>
        <fullName evidence="2">WD40 repeat protein</fullName>
    </submittedName>
</protein>
<accession>A0A5S5AV43</accession>
<dbReference type="PROSITE" id="PS51257">
    <property type="entry name" value="PROKAR_LIPOPROTEIN"/>
    <property type="match status" value="1"/>
</dbReference>
<keyword evidence="3" id="KW-1185">Reference proteome</keyword>
<evidence type="ECO:0000313" key="2">
    <source>
        <dbReference type="EMBL" id="TYP56159.1"/>
    </source>
</evidence>
<proteinExistence type="inferred from homology"/>
<dbReference type="PANTHER" id="PTHR36842">
    <property type="entry name" value="PROTEIN TOLB HOMOLOG"/>
    <property type="match status" value="1"/>
</dbReference>
<dbReference type="OrthoDB" id="108903at2"/>
<comment type="similarity">
    <text evidence="1">Belongs to the TolB family.</text>
</comment>
<dbReference type="InterPro" id="IPR011042">
    <property type="entry name" value="6-blade_b-propeller_TolB-like"/>
</dbReference>